<dbReference type="AlphaFoldDB" id="A0A9C7GAV2"/>
<accession>A0A9C7GAV2</accession>
<keyword evidence="2" id="KW-1185">Reference proteome</keyword>
<dbReference type="Proteomes" id="UP000789845">
    <property type="component" value="Unassembled WGS sequence"/>
</dbReference>
<dbReference type="EMBL" id="CAKJTG010000016">
    <property type="protein sequence ID" value="CAG9609139.1"/>
    <property type="molecule type" value="Genomic_DNA"/>
</dbReference>
<proteinExistence type="predicted"/>
<evidence type="ECO:0000313" key="1">
    <source>
        <dbReference type="EMBL" id="CAG9609139.1"/>
    </source>
</evidence>
<dbReference type="Pfam" id="PF13289">
    <property type="entry name" value="SIR2_2"/>
    <property type="match status" value="1"/>
</dbReference>
<dbReference type="RefSeq" id="WP_230497374.1">
    <property type="nucleotide sequence ID" value="NZ_CAKJTG010000016.1"/>
</dbReference>
<sequence>MSNYMEYLEESFRNLQWTLNDSGTRPILFVGTGISRRYLDAPNWEELLKTLIEHNPNIKHPIGYFKQNSSSLPELASLLVDYYKDFAWEQFEEEIYPKDLYEGSDKSLFLKYQIRKVFERLMSDFNLEGHRYQSEIELLKKLQPHAIITTNYDKLLEGIFPEHQVIVGQQVVKSKDATKIGRILKIHGCMEKPNEIIISNEDYKSFEKKQKYLTAKILTYFMEHPIIFLGYSVSDDNIKSILSDIVGIVTESPDEIVDNIWFIDWSKDSISPDERPPQDKNIPLEEGKNIRVNYIKLNSFEPLFDNLYQEDVSSVNALIDFQDMVYNIIKSKSISELSVDYVTMRSTENENSLAEKIGFRKINPELLEGNQSVTVLGIGTITDPETVMLRYPYRLTDVARELGYEHFNYANRLIERISIDTGFNIKSGNNRYYFGLRHGKSILRLYSVEAVEILKKAKNGEEYILLNDNGEEISIERNEVVTV</sequence>
<reference evidence="1" key="1">
    <citation type="submission" date="2021-10" db="EMBL/GenBank/DDBJ databases">
        <authorList>
            <person name="Criscuolo A."/>
        </authorList>
    </citation>
    <scope>NUCLEOTIDE SEQUENCE</scope>
    <source>
        <strain evidence="1">CIP111885</strain>
    </source>
</reference>
<evidence type="ECO:0008006" key="3">
    <source>
        <dbReference type="Google" id="ProtNLM"/>
    </source>
</evidence>
<organism evidence="1 2">
    <name type="scientific">Pseudoneobacillus rhizosphaerae</name>
    <dbReference type="NCBI Taxonomy" id="2880968"/>
    <lineage>
        <taxon>Bacteria</taxon>
        <taxon>Bacillati</taxon>
        <taxon>Bacillota</taxon>
        <taxon>Bacilli</taxon>
        <taxon>Bacillales</taxon>
        <taxon>Bacillaceae</taxon>
        <taxon>Pseudoneobacillus</taxon>
    </lineage>
</organism>
<name>A0A9C7GAV2_9BACI</name>
<gene>
    <name evidence="1" type="ORF">NEOCIP111885_02880</name>
</gene>
<evidence type="ECO:0000313" key="2">
    <source>
        <dbReference type="Proteomes" id="UP000789845"/>
    </source>
</evidence>
<protein>
    <recommendedName>
        <fullName evidence="3">SIR2-like domain-containing protein</fullName>
    </recommendedName>
</protein>
<comment type="caution">
    <text evidence="1">The sequence shown here is derived from an EMBL/GenBank/DDBJ whole genome shotgun (WGS) entry which is preliminary data.</text>
</comment>